<evidence type="ECO:0000256" key="1">
    <source>
        <dbReference type="SAM" id="SignalP"/>
    </source>
</evidence>
<dbReference type="AlphaFoldDB" id="A0A2T2NCV7"/>
<dbReference type="Proteomes" id="UP000240883">
    <property type="component" value="Unassembled WGS sequence"/>
</dbReference>
<gene>
    <name evidence="2" type="ORF">BS50DRAFT_577044</name>
</gene>
<evidence type="ECO:0000313" key="2">
    <source>
        <dbReference type="EMBL" id="PSN63281.1"/>
    </source>
</evidence>
<accession>A0A2T2NCV7</accession>
<evidence type="ECO:0000313" key="3">
    <source>
        <dbReference type="Proteomes" id="UP000240883"/>
    </source>
</evidence>
<protein>
    <submittedName>
        <fullName evidence="2">Uncharacterized protein</fullName>
    </submittedName>
</protein>
<dbReference type="OrthoDB" id="3773156at2759"/>
<proteinExistence type="predicted"/>
<dbReference type="EMBL" id="KZ678140">
    <property type="protein sequence ID" value="PSN63281.1"/>
    <property type="molecule type" value="Genomic_DNA"/>
</dbReference>
<sequence>MKSYIIASALAALAMVPSCPAPPPVMFVLVEIVAPIVGGIIVEVACKDKDCGGDAKLKARTMMRMEPRQINLPPGVSQHSLDECTNSMAGVTITVTQKNANSFQLDSVPAPCMNLATLFTEAGHPVPCGSACMTYDNLSDSDAQLLLGAVQSLQR</sequence>
<keyword evidence="3" id="KW-1185">Reference proteome</keyword>
<feature type="chain" id="PRO_5015405573" evidence="1">
    <location>
        <begin position="22"/>
        <end position="155"/>
    </location>
</feature>
<feature type="signal peptide" evidence="1">
    <location>
        <begin position="1"/>
        <end position="21"/>
    </location>
</feature>
<name>A0A2T2NCV7_CORCC</name>
<keyword evidence="1" id="KW-0732">Signal</keyword>
<reference evidence="2 3" key="1">
    <citation type="journal article" date="2018" name="Front. Microbiol.">
        <title>Genome-Wide Analysis of Corynespora cassiicola Leaf Fall Disease Putative Effectors.</title>
        <authorList>
            <person name="Lopez D."/>
            <person name="Ribeiro S."/>
            <person name="Label P."/>
            <person name="Fumanal B."/>
            <person name="Venisse J.S."/>
            <person name="Kohler A."/>
            <person name="de Oliveira R.R."/>
            <person name="Labutti K."/>
            <person name="Lipzen A."/>
            <person name="Lail K."/>
            <person name="Bauer D."/>
            <person name="Ohm R.A."/>
            <person name="Barry K.W."/>
            <person name="Spatafora J."/>
            <person name="Grigoriev I.V."/>
            <person name="Martin F.M."/>
            <person name="Pujade-Renaud V."/>
        </authorList>
    </citation>
    <scope>NUCLEOTIDE SEQUENCE [LARGE SCALE GENOMIC DNA]</scope>
    <source>
        <strain evidence="2 3">Philippines</strain>
    </source>
</reference>
<dbReference type="STRING" id="1448308.A0A2T2NCV7"/>
<organism evidence="2 3">
    <name type="scientific">Corynespora cassiicola Philippines</name>
    <dbReference type="NCBI Taxonomy" id="1448308"/>
    <lineage>
        <taxon>Eukaryota</taxon>
        <taxon>Fungi</taxon>
        <taxon>Dikarya</taxon>
        <taxon>Ascomycota</taxon>
        <taxon>Pezizomycotina</taxon>
        <taxon>Dothideomycetes</taxon>
        <taxon>Pleosporomycetidae</taxon>
        <taxon>Pleosporales</taxon>
        <taxon>Corynesporascaceae</taxon>
        <taxon>Corynespora</taxon>
    </lineage>
</organism>